<dbReference type="InterPro" id="IPR013325">
    <property type="entry name" value="RNA_pol_sigma_r2"/>
</dbReference>
<organism evidence="7 8">
    <name type="scientific">Labilithrix luteola</name>
    <dbReference type="NCBI Taxonomy" id="1391654"/>
    <lineage>
        <taxon>Bacteria</taxon>
        <taxon>Pseudomonadati</taxon>
        <taxon>Myxococcota</taxon>
        <taxon>Polyangia</taxon>
        <taxon>Polyangiales</taxon>
        <taxon>Labilitrichaceae</taxon>
        <taxon>Labilithrix</taxon>
    </lineage>
</organism>
<evidence type="ECO:0000313" key="8">
    <source>
        <dbReference type="Proteomes" id="UP000064967"/>
    </source>
</evidence>
<evidence type="ECO:0000256" key="1">
    <source>
        <dbReference type="ARBA" id="ARBA00010641"/>
    </source>
</evidence>
<dbReference type="InterPro" id="IPR013324">
    <property type="entry name" value="RNA_pol_sigma_r3/r4-like"/>
</dbReference>
<keyword evidence="8" id="KW-1185">Reference proteome</keyword>
<name>A0A0K1Q4L3_9BACT</name>
<evidence type="ECO:0000256" key="4">
    <source>
        <dbReference type="ARBA" id="ARBA00023125"/>
    </source>
</evidence>
<dbReference type="AlphaFoldDB" id="A0A0K1Q4L3"/>
<accession>A0A0K1Q4L3</accession>
<keyword evidence="3" id="KW-0731">Sigma factor</keyword>
<reference evidence="7 8" key="1">
    <citation type="submission" date="2015-08" db="EMBL/GenBank/DDBJ databases">
        <authorList>
            <person name="Babu N.S."/>
            <person name="Beckwith C.J."/>
            <person name="Beseler K.G."/>
            <person name="Brison A."/>
            <person name="Carone J.V."/>
            <person name="Caskin T.P."/>
            <person name="Diamond M."/>
            <person name="Durham M.E."/>
            <person name="Foxe J.M."/>
            <person name="Go M."/>
            <person name="Henderson B.A."/>
            <person name="Jones I.B."/>
            <person name="McGettigan J.A."/>
            <person name="Micheletti S.J."/>
            <person name="Nasrallah M.E."/>
            <person name="Ortiz D."/>
            <person name="Piller C.R."/>
            <person name="Privatt S.R."/>
            <person name="Schneider S.L."/>
            <person name="Sharp S."/>
            <person name="Smith T.C."/>
            <person name="Stanton J.D."/>
            <person name="Ullery H.E."/>
            <person name="Wilson R.J."/>
            <person name="Serrano M.G."/>
            <person name="Buck G."/>
            <person name="Lee V."/>
            <person name="Wang Y."/>
            <person name="Carvalho R."/>
            <person name="Voegtly L."/>
            <person name="Shi R."/>
            <person name="Duckworth R."/>
            <person name="Johnson A."/>
            <person name="Loviza R."/>
            <person name="Walstead R."/>
            <person name="Shah Z."/>
            <person name="Kiflezghi M."/>
            <person name="Wade K."/>
            <person name="Ball S.L."/>
            <person name="Bradley K.W."/>
            <person name="Asai D.J."/>
            <person name="Bowman C.A."/>
            <person name="Russell D.A."/>
            <person name="Pope W.H."/>
            <person name="Jacobs-Sera D."/>
            <person name="Hendrix R.W."/>
            <person name="Hatfull G.F."/>
        </authorList>
    </citation>
    <scope>NUCLEOTIDE SEQUENCE [LARGE SCALE GENOMIC DNA]</scope>
    <source>
        <strain evidence="7 8">DSM 27648</strain>
    </source>
</reference>
<dbReference type="Proteomes" id="UP000064967">
    <property type="component" value="Chromosome"/>
</dbReference>
<feature type="domain" description="RNA polymerase sigma factor 70 region 4 type 2" evidence="6">
    <location>
        <begin position="103"/>
        <end position="151"/>
    </location>
</feature>
<evidence type="ECO:0000256" key="3">
    <source>
        <dbReference type="ARBA" id="ARBA00023082"/>
    </source>
</evidence>
<dbReference type="PANTHER" id="PTHR43133:SF8">
    <property type="entry name" value="RNA POLYMERASE SIGMA FACTOR HI_1459-RELATED"/>
    <property type="match status" value="1"/>
</dbReference>
<dbReference type="Pfam" id="PF08281">
    <property type="entry name" value="Sigma70_r4_2"/>
    <property type="match status" value="1"/>
</dbReference>
<evidence type="ECO:0000259" key="6">
    <source>
        <dbReference type="Pfam" id="PF08281"/>
    </source>
</evidence>
<dbReference type="STRING" id="1391654.AKJ09_07414"/>
<comment type="similarity">
    <text evidence="1">Belongs to the sigma-70 factor family. ECF subfamily.</text>
</comment>
<protein>
    <submittedName>
        <fullName evidence="7">RNA polymerase sigma factor RpoE</fullName>
    </submittedName>
</protein>
<dbReference type="KEGG" id="llu:AKJ09_07414"/>
<evidence type="ECO:0000256" key="5">
    <source>
        <dbReference type="ARBA" id="ARBA00023163"/>
    </source>
</evidence>
<dbReference type="Gene3D" id="1.10.10.10">
    <property type="entry name" value="Winged helix-like DNA-binding domain superfamily/Winged helix DNA-binding domain"/>
    <property type="match status" value="1"/>
</dbReference>
<dbReference type="InterPro" id="IPR036388">
    <property type="entry name" value="WH-like_DNA-bd_sf"/>
</dbReference>
<evidence type="ECO:0000256" key="2">
    <source>
        <dbReference type="ARBA" id="ARBA00023015"/>
    </source>
</evidence>
<dbReference type="SUPFAM" id="SSF88946">
    <property type="entry name" value="Sigma2 domain of RNA polymerase sigma factors"/>
    <property type="match status" value="1"/>
</dbReference>
<sequence>MRQIVETNFDFIWRSLRGLGVPASLADDAAQQVFWLASRKLDDIAVGSERSFLFATARGIAANVRRSQVRRQEDFDEDAIGRQVDRSPNPEQAAASNQARRHLERILDGMSEDLRTAFVLFELEGLTTSALAELLGIPMGTVASRLRRAREVFDRETALLQAESGGKP</sequence>
<evidence type="ECO:0000313" key="7">
    <source>
        <dbReference type="EMBL" id="AKV00751.1"/>
    </source>
</evidence>
<dbReference type="InterPro" id="IPR014284">
    <property type="entry name" value="RNA_pol_sigma-70_dom"/>
</dbReference>
<dbReference type="Gene3D" id="1.10.1740.10">
    <property type="match status" value="1"/>
</dbReference>
<dbReference type="InterPro" id="IPR013249">
    <property type="entry name" value="RNA_pol_sigma70_r4_t2"/>
</dbReference>
<keyword evidence="2" id="KW-0805">Transcription regulation</keyword>
<dbReference type="SUPFAM" id="SSF88659">
    <property type="entry name" value="Sigma3 and sigma4 domains of RNA polymerase sigma factors"/>
    <property type="match status" value="1"/>
</dbReference>
<dbReference type="GO" id="GO:0016987">
    <property type="term" value="F:sigma factor activity"/>
    <property type="evidence" value="ECO:0007669"/>
    <property type="project" value="UniProtKB-KW"/>
</dbReference>
<gene>
    <name evidence="7" type="ORF">AKJ09_07414</name>
</gene>
<dbReference type="EMBL" id="CP012333">
    <property type="protein sequence ID" value="AKV00751.1"/>
    <property type="molecule type" value="Genomic_DNA"/>
</dbReference>
<dbReference type="NCBIfam" id="TIGR02937">
    <property type="entry name" value="sigma70-ECF"/>
    <property type="match status" value="1"/>
</dbReference>
<dbReference type="GO" id="GO:0003677">
    <property type="term" value="F:DNA binding"/>
    <property type="evidence" value="ECO:0007669"/>
    <property type="project" value="UniProtKB-KW"/>
</dbReference>
<dbReference type="GO" id="GO:0006352">
    <property type="term" value="P:DNA-templated transcription initiation"/>
    <property type="evidence" value="ECO:0007669"/>
    <property type="project" value="InterPro"/>
</dbReference>
<keyword evidence="5" id="KW-0804">Transcription</keyword>
<keyword evidence="4" id="KW-0238">DNA-binding</keyword>
<dbReference type="PANTHER" id="PTHR43133">
    <property type="entry name" value="RNA POLYMERASE ECF-TYPE SIGMA FACTO"/>
    <property type="match status" value="1"/>
</dbReference>
<dbReference type="InterPro" id="IPR039425">
    <property type="entry name" value="RNA_pol_sigma-70-like"/>
</dbReference>
<dbReference type="CDD" id="cd06171">
    <property type="entry name" value="Sigma70_r4"/>
    <property type="match status" value="1"/>
</dbReference>
<proteinExistence type="inferred from homology"/>